<reference evidence="1 2" key="1">
    <citation type="submission" date="2023-04" db="EMBL/GenBank/DDBJ databases">
        <title>Genome of Basidiobolus ranarum AG-B5.</title>
        <authorList>
            <person name="Stajich J.E."/>
            <person name="Carter-House D."/>
            <person name="Gryganskyi A."/>
        </authorList>
    </citation>
    <scope>NUCLEOTIDE SEQUENCE [LARGE SCALE GENOMIC DNA]</scope>
    <source>
        <strain evidence="1 2">AG-B5</strain>
    </source>
</reference>
<name>A0ABR2WS56_9FUNG</name>
<dbReference type="Proteomes" id="UP001479436">
    <property type="component" value="Unassembled WGS sequence"/>
</dbReference>
<evidence type="ECO:0000313" key="1">
    <source>
        <dbReference type="EMBL" id="KAK9764359.1"/>
    </source>
</evidence>
<sequence length="378" mass="42411">MTPRMRLGSKFEPGVLIMARKTFGALIFAIWLAYSTTQLKKALNPPIGYEYGIVPSNMYVPTIIVAGMSSELEGVELLVGGFYPSNPNSLQPIGTIAKNTNYLNSNMTAFIVTPYTNLRFGATPGKDLRVISAMAFALSTNSTTLPYYPQVAVNSAISATMNETIYVTSLEPSKHSRIGLDQEITQDLQGRSWTAYTSQAQTLALAFFSNYPYAGMILPLKYAVNNDDLWITQTRKMKSAYTWLDLLSSMGGTLPFATGVYYILFGVGRVQPWGIFQRYILRRQVLSQVSESVLTIPKYERINDKICSDLTQSDNEKNQVTLDMPMPMSIQNFNENTSRSDHRSLNSRVAQLEAFQQRLDIFYLNHQIFEAKGSGERY</sequence>
<protein>
    <submittedName>
        <fullName evidence="1">Uncharacterized protein</fullName>
    </submittedName>
</protein>
<keyword evidence="2" id="KW-1185">Reference proteome</keyword>
<comment type="caution">
    <text evidence="1">The sequence shown here is derived from an EMBL/GenBank/DDBJ whole genome shotgun (WGS) entry which is preliminary data.</text>
</comment>
<proteinExistence type="predicted"/>
<dbReference type="EMBL" id="JASJQH010000444">
    <property type="protein sequence ID" value="KAK9764359.1"/>
    <property type="molecule type" value="Genomic_DNA"/>
</dbReference>
<evidence type="ECO:0000313" key="2">
    <source>
        <dbReference type="Proteomes" id="UP001479436"/>
    </source>
</evidence>
<organism evidence="1 2">
    <name type="scientific">Basidiobolus ranarum</name>
    <dbReference type="NCBI Taxonomy" id="34480"/>
    <lineage>
        <taxon>Eukaryota</taxon>
        <taxon>Fungi</taxon>
        <taxon>Fungi incertae sedis</taxon>
        <taxon>Zoopagomycota</taxon>
        <taxon>Entomophthoromycotina</taxon>
        <taxon>Basidiobolomycetes</taxon>
        <taxon>Basidiobolales</taxon>
        <taxon>Basidiobolaceae</taxon>
        <taxon>Basidiobolus</taxon>
    </lineage>
</organism>
<accession>A0ABR2WS56</accession>
<gene>
    <name evidence="1" type="ORF">K7432_008203</name>
</gene>